<accession>A0ACA9RG42</accession>
<protein>
    <submittedName>
        <fullName evidence="1">30458_t:CDS:1</fullName>
    </submittedName>
</protein>
<dbReference type="EMBL" id="CAJVQC010051534">
    <property type="protein sequence ID" value="CAG8790489.1"/>
    <property type="molecule type" value="Genomic_DNA"/>
</dbReference>
<comment type="caution">
    <text evidence="1">The sequence shown here is derived from an EMBL/GenBank/DDBJ whole genome shotgun (WGS) entry which is preliminary data.</text>
</comment>
<name>A0ACA9RG42_9GLOM</name>
<sequence length="143" mass="15949">MSPTVNDPDYRRSAVSQKIDDFLTARIISSVMIAYGAVICNNDAQYQCQQYLCNCNTPIGKKNSTIAGGYGPNNDGKYGRYTDDHIVLISKWRNISDIGDNSFGWAFKYDSCDGYKNKCYKHGGGPSHNKRSTKYLICEAMAC</sequence>
<dbReference type="Proteomes" id="UP000789920">
    <property type="component" value="Unassembled WGS sequence"/>
</dbReference>
<evidence type="ECO:0000313" key="1">
    <source>
        <dbReference type="EMBL" id="CAG8790489.1"/>
    </source>
</evidence>
<evidence type="ECO:0000313" key="2">
    <source>
        <dbReference type="Proteomes" id="UP000789920"/>
    </source>
</evidence>
<reference evidence="1" key="1">
    <citation type="submission" date="2021-06" db="EMBL/GenBank/DDBJ databases">
        <authorList>
            <person name="Kallberg Y."/>
            <person name="Tangrot J."/>
            <person name="Rosling A."/>
        </authorList>
    </citation>
    <scope>NUCLEOTIDE SEQUENCE</scope>
    <source>
        <strain evidence="1">MA461A</strain>
    </source>
</reference>
<organism evidence="1 2">
    <name type="scientific">Racocetra persica</name>
    <dbReference type="NCBI Taxonomy" id="160502"/>
    <lineage>
        <taxon>Eukaryota</taxon>
        <taxon>Fungi</taxon>
        <taxon>Fungi incertae sedis</taxon>
        <taxon>Mucoromycota</taxon>
        <taxon>Glomeromycotina</taxon>
        <taxon>Glomeromycetes</taxon>
        <taxon>Diversisporales</taxon>
        <taxon>Gigasporaceae</taxon>
        <taxon>Racocetra</taxon>
    </lineage>
</organism>
<proteinExistence type="predicted"/>
<gene>
    <name evidence="1" type="ORF">RPERSI_LOCUS19056</name>
</gene>
<keyword evidence="2" id="KW-1185">Reference proteome</keyword>